<accession>A0A1G6HQQ6</accession>
<organism evidence="2 3">
    <name type="scientific">Melghirimyces thermohalophilus</name>
    <dbReference type="NCBI Taxonomy" id="1236220"/>
    <lineage>
        <taxon>Bacteria</taxon>
        <taxon>Bacillati</taxon>
        <taxon>Bacillota</taxon>
        <taxon>Bacilli</taxon>
        <taxon>Bacillales</taxon>
        <taxon>Thermoactinomycetaceae</taxon>
        <taxon>Melghirimyces</taxon>
    </lineage>
</organism>
<protein>
    <recommendedName>
        <fullName evidence="4">DUF2690 domain-containing protein</fullName>
    </recommendedName>
</protein>
<feature type="signal peptide" evidence="1">
    <location>
        <begin position="1"/>
        <end position="27"/>
    </location>
</feature>
<feature type="chain" id="PRO_5038806538" description="DUF2690 domain-containing protein" evidence="1">
    <location>
        <begin position="28"/>
        <end position="146"/>
    </location>
</feature>
<dbReference type="AlphaFoldDB" id="A0A1G6HQQ6"/>
<dbReference type="OrthoDB" id="2906875at2"/>
<proteinExistence type="predicted"/>
<keyword evidence="1" id="KW-0732">Signal</keyword>
<evidence type="ECO:0000313" key="2">
    <source>
        <dbReference type="EMBL" id="SDB96195.1"/>
    </source>
</evidence>
<evidence type="ECO:0000313" key="3">
    <source>
        <dbReference type="Proteomes" id="UP000199387"/>
    </source>
</evidence>
<dbReference type="InterPro" id="IPR021224">
    <property type="entry name" value="DUF2690"/>
</dbReference>
<name>A0A1G6HQQ6_9BACL</name>
<dbReference type="Pfam" id="PF10901">
    <property type="entry name" value="DUF2690"/>
    <property type="match status" value="1"/>
</dbReference>
<dbReference type="EMBL" id="FMZA01000001">
    <property type="protein sequence ID" value="SDB96195.1"/>
    <property type="molecule type" value="Genomic_DNA"/>
</dbReference>
<evidence type="ECO:0000256" key="1">
    <source>
        <dbReference type="SAM" id="SignalP"/>
    </source>
</evidence>
<sequence>MKKGMLMLSLSFVFTTFFFGLSGAHQAVEAAPLDGTDPVSTGCANSAITVESARIDPYATIELRYSTQCETAWARITASVAHDPGNDYGGNAKVVRNSDGRSYSCEIPAYQTSCFTSQVNDSGVTSFAEGTHDVGAHTYRARTAAY</sequence>
<dbReference type="Proteomes" id="UP000199387">
    <property type="component" value="Unassembled WGS sequence"/>
</dbReference>
<reference evidence="2 3" key="1">
    <citation type="submission" date="2016-10" db="EMBL/GenBank/DDBJ databases">
        <authorList>
            <person name="de Groot N.N."/>
        </authorList>
    </citation>
    <scope>NUCLEOTIDE SEQUENCE [LARGE SCALE GENOMIC DNA]</scope>
    <source>
        <strain evidence="2 3">DSM 45514</strain>
    </source>
</reference>
<keyword evidence="3" id="KW-1185">Reference proteome</keyword>
<evidence type="ECO:0008006" key="4">
    <source>
        <dbReference type="Google" id="ProtNLM"/>
    </source>
</evidence>
<gene>
    <name evidence="2" type="ORF">SAMN04488112_101145</name>
</gene>